<proteinExistence type="predicted"/>
<comment type="caution">
    <text evidence="2">The sequence shown here is derived from an EMBL/GenBank/DDBJ whole genome shotgun (WGS) entry which is preliminary data.</text>
</comment>
<protein>
    <recommendedName>
        <fullName evidence="1">SCO6045-like C-terminal domain-containing protein</fullName>
    </recommendedName>
</protein>
<keyword evidence="3" id="KW-1185">Reference proteome</keyword>
<reference evidence="3" key="1">
    <citation type="journal article" date="2019" name="Int. J. Syst. Evol. Microbiol.">
        <title>The Global Catalogue of Microorganisms (GCM) 10K type strain sequencing project: providing services to taxonomists for standard genome sequencing and annotation.</title>
        <authorList>
            <consortium name="The Broad Institute Genomics Platform"/>
            <consortium name="The Broad Institute Genome Sequencing Center for Infectious Disease"/>
            <person name="Wu L."/>
            <person name="Ma J."/>
        </authorList>
    </citation>
    <scope>NUCLEOTIDE SEQUENCE [LARGE SCALE GENOMIC DNA]</scope>
    <source>
        <strain evidence="3">CGMCC 4.7093</strain>
    </source>
</reference>
<sequence>MTARERLADRQAELLAALVAGAPVPPGFDGARVSAEARTLRAKRRRVLGRIVTGFLDDEGRTAPADLDDRLDRWVDRPRRTGTGFHDDARAFVASLPAPSRRWWRRTR</sequence>
<organism evidence="2 3">
    <name type="scientific">Actinomycetospora atypica</name>
    <dbReference type="NCBI Taxonomy" id="1290095"/>
    <lineage>
        <taxon>Bacteria</taxon>
        <taxon>Bacillati</taxon>
        <taxon>Actinomycetota</taxon>
        <taxon>Actinomycetes</taxon>
        <taxon>Pseudonocardiales</taxon>
        <taxon>Pseudonocardiaceae</taxon>
        <taxon>Actinomycetospora</taxon>
    </lineage>
</organism>
<dbReference type="Pfam" id="PF26136">
    <property type="entry name" value="SCO6045_C"/>
    <property type="match status" value="1"/>
</dbReference>
<name>A0ABV9YR37_9PSEU</name>
<dbReference type="Proteomes" id="UP001595947">
    <property type="component" value="Unassembled WGS sequence"/>
</dbReference>
<dbReference type="EMBL" id="JBHSIV010000036">
    <property type="protein sequence ID" value="MFC5065400.1"/>
    <property type="molecule type" value="Genomic_DNA"/>
</dbReference>
<feature type="domain" description="SCO6045-like C-terminal" evidence="1">
    <location>
        <begin position="8"/>
        <end position="96"/>
    </location>
</feature>
<evidence type="ECO:0000313" key="2">
    <source>
        <dbReference type="EMBL" id="MFC5065400.1"/>
    </source>
</evidence>
<evidence type="ECO:0000313" key="3">
    <source>
        <dbReference type="Proteomes" id="UP001595947"/>
    </source>
</evidence>
<evidence type="ECO:0000259" key="1">
    <source>
        <dbReference type="Pfam" id="PF26136"/>
    </source>
</evidence>
<gene>
    <name evidence="2" type="ORF">ACFPBZ_24500</name>
</gene>
<dbReference type="RefSeq" id="WP_378038732.1">
    <property type="nucleotide sequence ID" value="NZ_JBHSIV010000036.1"/>
</dbReference>
<dbReference type="InterPro" id="IPR058711">
    <property type="entry name" value="SCO6045-like_C"/>
</dbReference>
<accession>A0ABV9YR37</accession>